<feature type="region of interest" description="Disordered" evidence="1">
    <location>
        <begin position="1"/>
        <end position="45"/>
    </location>
</feature>
<organism evidence="2 3">
    <name type="scientific">Ogataea polymorpha</name>
    <dbReference type="NCBI Taxonomy" id="460523"/>
    <lineage>
        <taxon>Eukaryota</taxon>
        <taxon>Fungi</taxon>
        <taxon>Dikarya</taxon>
        <taxon>Ascomycota</taxon>
        <taxon>Saccharomycotina</taxon>
        <taxon>Pichiomycetes</taxon>
        <taxon>Pichiales</taxon>
        <taxon>Pichiaceae</taxon>
        <taxon>Ogataea</taxon>
    </lineage>
</organism>
<dbReference type="AlphaFoldDB" id="A0A9P8NXW6"/>
<reference evidence="2" key="1">
    <citation type="journal article" date="2021" name="Open Biol.">
        <title>Shared evolutionary footprints suggest mitochondrial oxidative damage underlies multiple complex I losses in fungi.</title>
        <authorList>
            <person name="Schikora-Tamarit M.A."/>
            <person name="Marcet-Houben M."/>
            <person name="Nosek J."/>
            <person name="Gabaldon T."/>
        </authorList>
    </citation>
    <scope>NUCLEOTIDE SEQUENCE</scope>
    <source>
        <strain evidence="2">NCAIM Y.01608</strain>
    </source>
</reference>
<reference evidence="2" key="2">
    <citation type="submission" date="2021-01" db="EMBL/GenBank/DDBJ databases">
        <authorList>
            <person name="Schikora-Tamarit M.A."/>
        </authorList>
    </citation>
    <scope>NUCLEOTIDE SEQUENCE</scope>
    <source>
        <strain evidence="2">NCAIM Y.01608</strain>
    </source>
</reference>
<feature type="compositionally biased region" description="Polar residues" evidence="1">
    <location>
        <begin position="1"/>
        <end position="17"/>
    </location>
</feature>
<dbReference type="EMBL" id="JAEUBD010001439">
    <property type="protein sequence ID" value="KAH3661464.1"/>
    <property type="molecule type" value="Genomic_DNA"/>
</dbReference>
<name>A0A9P8NXW6_9ASCO</name>
<gene>
    <name evidence="2" type="ORF">OGATHE_004912</name>
</gene>
<dbReference type="Proteomes" id="UP000788993">
    <property type="component" value="Unassembled WGS sequence"/>
</dbReference>
<evidence type="ECO:0000313" key="2">
    <source>
        <dbReference type="EMBL" id="KAH3661464.1"/>
    </source>
</evidence>
<comment type="caution">
    <text evidence="2">The sequence shown here is derived from an EMBL/GenBank/DDBJ whole genome shotgun (WGS) entry which is preliminary data.</text>
</comment>
<sequence>SVSKPANSESESVTMFSNDRLPESLSISSDNDLKEEDIAGGGYRN</sequence>
<accession>A0A9P8NXW6</accession>
<keyword evidence="3" id="KW-1185">Reference proteome</keyword>
<evidence type="ECO:0000313" key="3">
    <source>
        <dbReference type="Proteomes" id="UP000788993"/>
    </source>
</evidence>
<protein>
    <submittedName>
        <fullName evidence="2">Uncharacterized protein</fullName>
    </submittedName>
</protein>
<proteinExistence type="predicted"/>
<evidence type="ECO:0000256" key="1">
    <source>
        <dbReference type="SAM" id="MobiDB-lite"/>
    </source>
</evidence>
<feature type="non-terminal residue" evidence="2">
    <location>
        <position position="1"/>
    </location>
</feature>